<evidence type="ECO:0000313" key="1">
    <source>
        <dbReference type="EMBL" id="ANO57978.1"/>
    </source>
</evidence>
<organism evidence="1 2">
    <name type="scientific">Lactobacillus phage P1</name>
    <dbReference type="NCBI Taxonomy" id="1846168"/>
    <lineage>
        <taxon>Viruses</taxon>
        <taxon>Duplodnaviria</taxon>
        <taxon>Heunggongvirae</taxon>
        <taxon>Uroviricota</taxon>
        <taxon>Caudoviricetes</taxon>
        <taxon>Tybeckvirinae</taxon>
        <taxon>Maenadvirus</taxon>
        <taxon>Maenadvirus P1</taxon>
    </lineage>
</organism>
<keyword evidence="2" id="KW-1185">Reference proteome</keyword>
<name>A0A1S5RCS7_9CAUD</name>
<protein>
    <submittedName>
        <fullName evidence="1">ATP/GTP-binding protein</fullName>
    </submittedName>
</protein>
<gene>
    <name evidence="1" type="ORF">LVP1_g049</name>
</gene>
<dbReference type="SUPFAM" id="SSF52540">
    <property type="entry name" value="P-loop containing nucleoside triphosphate hydrolases"/>
    <property type="match status" value="1"/>
</dbReference>
<dbReference type="InterPro" id="IPR027417">
    <property type="entry name" value="P-loop_NTPase"/>
</dbReference>
<reference evidence="1 2" key="1">
    <citation type="journal article" date="2016" name="J. Dairy Sci.">
        <title>Characterization and adsorption of Lactobacillus virulent phage P1.</title>
        <authorList>
            <person name="Chen X."/>
            <person name="Xi Y."/>
            <person name="Zhang H."/>
            <person name="Wang Z."/>
            <person name="Fan M."/>
            <person name="Liu Y."/>
            <person name="Wu W."/>
        </authorList>
    </citation>
    <scope>NUCLEOTIDE SEQUENCE [LARGE SCALE GENOMIC DNA]</scope>
</reference>
<accession>A0A1S5RCS7</accession>
<dbReference type="Pfam" id="PF13479">
    <property type="entry name" value="AAA_24"/>
    <property type="match status" value="1"/>
</dbReference>
<dbReference type="EMBL" id="KX223815">
    <property type="protein sequence ID" value="ANO57978.1"/>
    <property type="molecule type" value="Genomic_DNA"/>
</dbReference>
<sequence length="347" mass="39244">MIDLTKIEPNKVSTDPSSYSLLLYGPSKIGKTTFVQELFPKVLHIMTEKRYGALDGAMVQYVSSWSEFKQVLSQLKRKEVQSMFDAISIDTIENLYRYADKFTASQFDEFSVGDGNVGYGRDHTRLNEVWFRGLKELESLPYTNIFVSHSIEKIVKMPYINSAEFNSIPDAVVSQESDGTEMVEFTKIVPDLKEKALGPVTKMVDNVLYAENNLVNGKEQRVLHLRGTLQYEAGTTFKGVKPIIPFTAESYKEEVKRVLGGNYEKTTDKKVLHADTKDVEYDFDDLLEKTKEVAILFQKNNDIKTLTTIVEKTLGNGNKVNDLNEGRVEDLAIILADLTEAAEKKGY</sequence>
<dbReference type="Proteomes" id="UP000222183">
    <property type="component" value="Segment"/>
</dbReference>
<proteinExistence type="predicted"/>
<evidence type="ECO:0000313" key="2">
    <source>
        <dbReference type="Proteomes" id="UP000222183"/>
    </source>
</evidence>